<dbReference type="InterPro" id="IPR016152">
    <property type="entry name" value="PTrfase/Anion_transptr"/>
</dbReference>
<dbReference type="InterPro" id="IPR011531">
    <property type="entry name" value="HCO3_transpt-like_TM_dom"/>
</dbReference>
<keyword evidence="4" id="KW-1003">Cell membrane</keyword>
<feature type="transmembrane region" description="Helical" evidence="9">
    <location>
        <begin position="496"/>
        <end position="514"/>
    </location>
</feature>
<dbReference type="InterPro" id="IPR003024">
    <property type="entry name" value="Na/HCO3_transpt"/>
</dbReference>
<feature type="region of interest" description="Disordered" evidence="10">
    <location>
        <begin position="180"/>
        <end position="209"/>
    </location>
</feature>
<evidence type="ECO:0000259" key="11">
    <source>
        <dbReference type="Pfam" id="PF00955"/>
    </source>
</evidence>
<keyword evidence="7 9" id="KW-0406">Ion transport</keyword>
<dbReference type="GO" id="GO:0008509">
    <property type="term" value="F:monoatomic anion transmembrane transporter activity"/>
    <property type="evidence" value="ECO:0007669"/>
    <property type="project" value="InterPro"/>
</dbReference>
<reference evidence="13" key="1">
    <citation type="submission" date="2019-06" db="EMBL/GenBank/DDBJ databases">
        <authorList>
            <consortium name="Wellcome Sanger Institute Data Sharing"/>
        </authorList>
    </citation>
    <scope>NUCLEOTIDE SEQUENCE [LARGE SCALE GENOMIC DNA]</scope>
</reference>
<evidence type="ECO:0000256" key="4">
    <source>
        <dbReference type="ARBA" id="ARBA00022475"/>
    </source>
</evidence>
<dbReference type="GO" id="GO:0051453">
    <property type="term" value="P:regulation of intracellular pH"/>
    <property type="evidence" value="ECO:0007669"/>
    <property type="project" value="TreeGrafter"/>
</dbReference>
<accession>A0A672IQU6</accession>
<dbReference type="InterPro" id="IPR003020">
    <property type="entry name" value="HCO3_transpt_euk"/>
</dbReference>
<evidence type="ECO:0000256" key="3">
    <source>
        <dbReference type="ARBA" id="ARBA00022448"/>
    </source>
</evidence>
<dbReference type="SUPFAM" id="SSF55804">
    <property type="entry name" value="Phoshotransferase/anion transport protein"/>
    <property type="match status" value="1"/>
</dbReference>
<dbReference type="GO" id="GO:0005452">
    <property type="term" value="F:solute:inorganic anion antiporter activity"/>
    <property type="evidence" value="ECO:0007669"/>
    <property type="project" value="InterPro"/>
</dbReference>
<dbReference type="Gene3D" id="1.10.287.570">
    <property type="entry name" value="Helical hairpin bin"/>
    <property type="match status" value="1"/>
</dbReference>
<reference evidence="13" key="2">
    <citation type="submission" date="2025-08" db="UniProtKB">
        <authorList>
            <consortium name="Ensembl"/>
        </authorList>
    </citation>
    <scope>IDENTIFICATION</scope>
</reference>
<proteinExistence type="inferred from homology"/>
<keyword evidence="8 9" id="KW-0472">Membrane</keyword>
<evidence type="ECO:0000256" key="8">
    <source>
        <dbReference type="ARBA" id="ARBA00023136"/>
    </source>
</evidence>
<comment type="similarity">
    <text evidence="2 9">Belongs to the anion exchanger (TC 2.A.31) family.</text>
</comment>
<feature type="transmembrane region" description="Helical" evidence="9">
    <location>
        <begin position="625"/>
        <end position="643"/>
    </location>
</feature>
<comment type="caution">
    <text evidence="9">Lacks conserved residue(s) required for the propagation of feature annotation.</text>
</comment>
<comment type="subcellular location">
    <subcellularLocation>
        <location evidence="1">Basolateral cell membrane</location>
        <topology evidence="1">Multi-pass membrane protein</topology>
    </subcellularLocation>
    <subcellularLocation>
        <location evidence="9">Membrane</location>
        <topology evidence="9">Multi-pass membrane protein</topology>
    </subcellularLocation>
</comment>
<dbReference type="AlphaFoldDB" id="A0A672IQU6"/>
<dbReference type="PRINTS" id="PR01232">
    <property type="entry name" value="NAHCO3TRSPRT"/>
</dbReference>
<dbReference type="Pfam" id="PF07565">
    <property type="entry name" value="Band_3_cyto"/>
    <property type="match status" value="1"/>
</dbReference>
<evidence type="ECO:0000256" key="10">
    <source>
        <dbReference type="SAM" id="MobiDB-lite"/>
    </source>
</evidence>
<feature type="transmembrane region" description="Helical" evidence="9">
    <location>
        <begin position="711"/>
        <end position="730"/>
    </location>
</feature>
<feature type="transmembrane region" description="Helical" evidence="9">
    <location>
        <begin position="879"/>
        <end position="910"/>
    </location>
</feature>
<dbReference type="Pfam" id="PF00955">
    <property type="entry name" value="HCO3_cotransp"/>
    <property type="match status" value="1"/>
</dbReference>
<feature type="region of interest" description="Disordered" evidence="10">
    <location>
        <begin position="936"/>
        <end position="964"/>
    </location>
</feature>
<dbReference type="GO" id="GO:0016323">
    <property type="term" value="C:basolateral plasma membrane"/>
    <property type="evidence" value="ECO:0007669"/>
    <property type="project" value="UniProtKB-SubCell"/>
</dbReference>
<evidence type="ECO:0000256" key="9">
    <source>
        <dbReference type="RuleBase" id="RU362035"/>
    </source>
</evidence>
<dbReference type="Proteomes" id="UP000472267">
    <property type="component" value="Chromosome 12"/>
</dbReference>
<evidence type="ECO:0000259" key="12">
    <source>
        <dbReference type="Pfam" id="PF07565"/>
    </source>
</evidence>
<keyword evidence="5 9" id="KW-0812">Transmembrane</keyword>
<dbReference type="Gene3D" id="3.40.930.10">
    <property type="entry name" value="Mannitol-specific EII, Chain A"/>
    <property type="match status" value="1"/>
</dbReference>
<dbReference type="Ensembl" id="ENSSFAT00005044941.1">
    <property type="protein sequence ID" value="ENSSFAP00005043392.1"/>
    <property type="gene ID" value="ENSSFAG00005020474.1"/>
</dbReference>
<dbReference type="GO" id="GO:0008510">
    <property type="term" value="F:sodium:bicarbonate symporter activity"/>
    <property type="evidence" value="ECO:0007669"/>
    <property type="project" value="TreeGrafter"/>
</dbReference>
<feature type="transmembrane region" description="Helical" evidence="9">
    <location>
        <begin position="751"/>
        <end position="783"/>
    </location>
</feature>
<evidence type="ECO:0000256" key="1">
    <source>
        <dbReference type="ARBA" id="ARBA00004554"/>
    </source>
</evidence>
<feature type="compositionally biased region" description="Polar residues" evidence="10">
    <location>
        <begin position="180"/>
        <end position="203"/>
    </location>
</feature>
<evidence type="ECO:0000256" key="6">
    <source>
        <dbReference type="ARBA" id="ARBA00022989"/>
    </source>
</evidence>
<evidence type="ECO:0000256" key="7">
    <source>
        <dbReference type="ARBA" id="ARBA00023065"/>
    </source>
</evidence>
<sequence length="1026" mass="115305">MLSKYSNEKEKGKESQVMNRSIFPLSAVSPAAERIRFILGEEDDGPAPPQLFTELDELLSVDGQEMEWKETARWIKFEEKVEKGGERWSKPHVATLSLHSLFELRTCIEKGTIMLDLEASTLPQVVELITDNQIEIGQLKPELKDKVTYTLLRKHRHQTKKSNLRSLADIGKTVSSASRLFSNQENDSPTTTHRNLTSSSLNDISDKPEKDQLRNKFMKKLPRDAEASNVLVGEVDFLDAPFVAFVRLQQAVMLGALTEVPVPTRFLFILLGPKGKAKSYHEIGRAIATLMSDEVFHDIAYKAKDRQDLLAGIDEFLDEVIVLPPGEWDPAIRIEPPKNLPPSDKRWKNMYAGGDSQMNGDMPHDGGHGGGGHAVGDELKKTGRFCGGLILDIKRKAPFFISDFTDAFHIQALSAILFIYLGTVTNAITFGGLLGDATENMQGVLESFLGTAITGAVFCLLAGQPLTILSSTGPVLVFERLLFNFSRDNSFDYLEFRLWIGLWSAFFCLVLVATDASFLVQYFTRFTEEGFSCLISFIFIYDAFKKMLKLAHHYPINSDFKMEYVTQYDCLCMAPAVLGELLLQNICLITSGKPMNATWSSLTKTECLKYKGELVGKACGFVPDITLMSFILFFGTYTCSMCLKKFKTSPFFPTTVRKLISDFAIILAILIFCGVDMLIGVDTPKLIVPSEFKPTSPNRGWFVPPFGGNPWWVYLASALPALLVTILVFMDQQITAVIVNRKEHKLKKGAGYHLDLFWVAVLLIVCSFMGLPWYVAATVISIAHIDSLKMETETSAPGEQPKFLGVSLYYFVLLYACMCFTQFIPMPVLYGVFLYMGVASLNGVQFMDRIKLLLMPAKHQPDLVYLRHVPLRKVHLFTFIQVLCLALLWILKSTVAAIVFPVMILALVAVRKAMDYMFSQHDLSFLDDVIPEKDKKKKEDEKKKKKKQSSIDSDGEDSDCHYTENVPSIKIPMDMMEQEPFLGDKASDSEYPGPSCVFLFLLPFLLCFDFVLCSFETCLKIISEFI</sequence>
<organism evidence="13 14">
    <name type="scientific">Salarias fasciatus</name>
    <name type="common">Jewelled blenny</name>
    <name type="synonym">Blennius fasciatus</name>
    <dbReference type="NCBI Taxonomy" id="181472"/>
    <lineage>
        <taxon>Eukaryota</taxon>
        <taxon>Metazoa</taxon>
        <taxon>Chordata</taxon>
        <taxon>Craniata</taxon>
        <taxon>Vertebrata</taxon>
        <taxon>Euteleostomi</taxon>
        <taxon>Actinopterygii</taxon>
        <taxon>Neopterygii</taxon>
        <taxon>Teleostei</taxon>
        <taxon>Neoteleostei</taxon>
        <taxon>Acanthomorphata</taxon>
        <taxon>Ovalentaria</taxon>
        <taxon>Blenniimorphae</taxon>
        <taxon>Blenniiformes</taxon>
        <taxon>Blennioidei</taxon>
        <taxon>Blenniidae</taxon>
        <taxon>Salariinae</taxon>
        <taxon>Salarias</taxon>
    </lineage>
</organism>
<feature type="domain" description="Bicarbonate transporter-like transmembrane" evidence="11">
    <location>
        <begin position="384"/>
        <end position="930"/>
    </location>
</feature>
<evidence type="ECO:0000256" key="5">
    <source>
        <dbReference type="ARBA" id="ARBA00022692"/>
    </source>
</evidence>
<dbReference type="NCBIfam" id="TIGR00834">
    <property type="entry name" value="ae"/>
    <property type="match status" value="1"/>
</dbReference>
<keyword evidence="6 9" id="KW-1133">Transmembrane helix</keyword>
<evidence type="ECO:0000313" key="14">
    <source>
        <dbReference type="Proteomes" id="UP000472267"/>
    </source>
</evidence>
<dbReference type="PRINTS" id="PR01231">
    <property type="entry name" value="HCO3TRNSPORT"/>
</dbReference>
<evidence type="ECO:0000313" key="13">
    <source>
        <dbReference type="Ensembl" id="ENSSFAP00005043392.1"/>
    </source>
</evidence>
<feature type="transmembrane region" description="Helical" evidence="9">
    <location>
        <begin position="447"/>
        <end position="476"/>
    </location>
</feature>
<keyword evidence="14" id="KW-1185">Reference proteome</keyword>
<dbReference type="PANTHER" id="PTHR11453:SF135">
    <property type="entry name" value="ANION EXCHANGE PROTEIN"/>
    <property type="match status" value="1"/>
</dbReference>
<reference evidence="13" key="3">
    <citation type="submission" date="2025-09" db="UniProtKB">
        <authorList>
            <consortium name="Ensembl"/>
        </authorList>
    </citation>
    <scope>IDENTIFICATION</scope>
</reference>
<feature type="transmembrane region" description="Helical" evidence="9">
    <location>
        <begin position="663"/>
        <end position="681"/>
    </location>
</feature>
<keyword evidence="3 9" id="KW-0813">Transport</keyword>
<name>A0A672IQU6_SALFA</name>
<feature type="transmembrane region" description="Helical" evidence="9">
    <location>
        <begin position="412"/>
        <end position="435"/>
    </location>
</feature>
<gene>
    <name evidence="13" type="primary">slc4a4a</name>
</gene>
<feature type="domain" description="Band 3 cytoplasmic" evidence="12">
    <location>
        <begin position="50"/>
        <end position="330"/>
    </location>
</feature>
<protein>
    <recommendedName>
        <fullName evidence="9">Anion exchange protein</fullName>
    </recommendedName>
</protein>
<dbReference type="PANTHER" id="PTHR11453">
    <property type="entry name" value="ANION EXCHANGE PROTEIN"/>
    <property type="match status" value="1"/>
</dbReference>
<dbReference type="InterPro" id="IPR013769">
    <property type="entry name" value="Band3_cytoplasmic_dom"/>
</dbReference>
<evidence type="ECO:0000256" key="2">
    <source>
        <dbReference type="ARBA" id="ARBA00010993"/>
    </source>
</evidence>